<gene>
    <name evidence="4" type="ORF">BXYJ_LOCUS13936</name>
</gene>
<dbReference type="GO" id="GO:0006511">
    <property type="term" value="P:ubiquitin-dependent protein catabolic process"/>
    <property type="evidence" value="ECO:0007669"/>
    <property type="project" value="InterPro"/>
</dbReference>
<dbReference type="OrthoDB" id="27073at2759"/>
<dbReference type="EMBL" id="CAJFCV020000006">
    <property type="protein sequence ID" value="CAG9129299.1"/>
    <property type="molecule type" value="Genomic_DNA"/>
</dbReference>
<protein>
    <submittedName>
        <fullName evidence="4">(pine wood nematode) hypothetical protein</fullName>
    </submittedName>
    <submittedName>
        <fullName evidence="7">Cullin domain-containing protein</fullName>
    </submittedName>
</protein>
<accession>A0A1I7SKY4</accession>
<dbReference type="AlphaFoldDB" id="A0A1I7SKY4"/>
<feature type="domain" description="Cullin N-terminal" evidence="3">
    <location>
        <begin position="25"/>
        <end position="368"/>
    </location>
</feature>
<name>A0A1I7SKY4_BURXY</name>
<dbReference type="Proteomes" id="UP000659654">
    <property type="component" value="Unassembled WGS sequence"/>
</dbReference>
<dbReference type="eggNOG" id="KOG2166">
    <property type="taxonomic scope" value="Eukaryota"/>
</dbReference>
<evidence type="ECO:0000259" key="3">
    <source>
        <dbReference type="Pfam" id="PF00888"/>
    </source>
</evidence>
<keyword evidence="2" id="KW-0833">Ubl conjugation pathway</keyword>
<dbReference type="InterPro" id="IPR045093">
    <property type="entry name" value="Cullin"/>
</dbReference>
<organism evidence="5 7">
    <name type="scientific">Bursaphelenchus xylophilus</name>
    <name type="common">Pinewood nematode worm</name>
    <name type="synonym">Aphelenchoides xylophilus</name>
    <dbReference type="NCBI Taxonomy" id="6326"/>
    <lineage>
        <taxon>Eukaryota</taxon>
        <taxon>Metazoa</taxon>
        <taxon>Ecdysozoa</taxon>
        <taxon>Nematoda</taxon>
        <taxon>Chromadorea</taxon>
        <taxon>Rhabditida</taxon>
        <taxon>Tylenchina</taxon>
        <taxon>Tylenchomorpha</taxon>
        <taxon>Aphelenchoidea</taxon>
        <taxon>Aphelenchoididae</taxon>
        <taxon>Bursaphelenchus</taxon>
    </lineage>
</organism>
<evidence type="ECO:0000313" key="5">
    <source>
        <dbReference type="Proteomes" id="UP000095284"/>
    </source>
</evidence>
<evidence type="ECO:0000313" key="4">
    <source>
        <dbReference type="EMBL" id="CAD5233845.1"/>
    </source>
</evidence>
<dbReference type="InterPro" id="IPR016159">
    <property type="entry name" value="Cullin_repeat-like_dom_sf"/>
</dbReference>
<evidence type="ECO:0000256" key="2">
    <source>
        <dbReference type="ARBA" id="ARBA00022786"/>
    </source>
</evidence>
<dbReference type="WBParaSite" id="BXY_1371600.1">
    <property type="protein sequence ID" value="BXY_1371600.1"/>
    <property type="gene ID" value="BXY_1371600"/>
</dbReference>
<dbReference type="Proteomes" id="UP000095284">
    <property type="component" value="Unplaced"/>
</dbReference>
<dbReference type="EMBL" id="CAJFDI010000006">
    <property type="protein sequence ID" value="CAD5233845.1"/>
    <property type="molecule type" value="Genomic_DNA"/>
</dbReference>
<reference evidence="4" key="2">
    <citation type="submission" date="2020-09" db="EMBL/GenBank/DDBJ databases">
        <authorList>
            <person name="Kikuchi T."/>
        </authorList>
    </citation>
    <scope>NUCLEOTIDE SEQUENCE</scope>
    <source>
        <strain evidence="4">Ka4C1</strain>
    </source>
</reference>
<evidence type="ECO:0000313" key="6">
    <source>
        <dbReference type="Proteomes" id="UP000659654"/>
    </source>
</evidence>
<comment type="similarity">
    <text evidence="1">Belongs to the cullin family.</text>
</comment>
<sequence length="393" mass="45111">MAKPAVAKENTRKTPMKTDDVKTTWDYLKTILQKIAHNDTADLSFDLIYTNVASMVENNAGNVVYNGSADVLKELLGEMRQSVEATLEDPNFIEQLKRTYQDFRKTAGIMKDVLMYLNRGFIQKNRLPNISDMAMNLYRQEIIDHPAVKAKIDAILRNGLNNSLANDDRQAYKDTVDMLSGLGIDGKRYKEELERKIVDDLTLIYQRKALELLDLGSTLEYVKRAREYIGRETQIVQEGYEKGTAEKIIQSLKYELISKQKEMILKIHNGMENMLVNVKIDDLREVYELFSKVDDGVDALAAECSRYLRIRGEDLFQQFSGIGGPEYLEEIIQLKEVFDRFLSESFDNSDTLRTQIQADFDYFLTLEQNISQANDDNAVLHNNEPDYGEESDA</sequence>
<dbReference type="SUPFAM" id="SSF74788">
    <property type="entry name" value="Cullin repeat-like"/>
    <property type="match status" value="1"/>
</dbReference>
<dbReference type="PANTHER" id="PTHR11932">
    <property type="entry name" value="CULLIN"/>
    <property type="match status" value="1"/>
</dbReference>
<dbReference type="SMR" id="A0A1I7SKY4"/>
<dbReference type="InterPro" id="IPR001373">
    <property type="entry name" value="Cullin_N"/>
</dbReference>
<evidence type="ECO:0000256" key="1">
    <source>
        <dbReference type="ARBA" id="ARBA00006019"/>
    </source>
</evidence>
<reference evidence="7" key="1">
    <citation type="submission" date="2016-11" db="UniProtKB">
        <authorList>
            <consortium name="WormBaseParasite"/>
        </authorList>
    </citation>
    <scope>IDENTIFICATION</scope>
</reference>
<evidence type="ECO:0000313" key="7">
    <source>
        <dbReference type="WBParaSite" id="BXY_1371600.1"/>
    </source>
</evidence>
<proteinExistence type="inferred from homology"/>
<dbReference type="Proteomes" id="UP000582659">
    <property type="component" value="Unassembled WGS sequence"/>
</dbReference>
<dbReference type="Gene3D" id="1.20.1310.10">
    <property type="entry name" value="Cullin Repeats"/>
    <property type="match status" value="3"/>
</dbReference>
<dbReference type="Pfam" id="PF00888">
    <property type="entry name" value="Cullin"/>
    <property type="match status" value="1"/>
</dbReference>
<dbReference type="GO" id="GO:0031625">
    <property type="term" value="F:ubiquitin protein ligase binding"/>
    <property type="evidence" value="ECO:0007669"/>
    <property type="project" value="InterPro"/>
</dbReference>
<keyword evidence="6" id="KW-1185">Reference proteome</keyword>